<comment type="caution">
    <text evidence="2">The sequence shown here is derived from an EMBL/GenBank/DDBJ whole genome shotgun (WGS) entry which is preliminary data.</text>
</comment>
<dbReference type="RefSeq" id="WP_233051258.1">
    <property type="nucleotide sequence ID" value="NZ_JAIMJA010000002.1"/>
</dbReference>
<sequence>MKLRNLPGLGPKSEQMLVAAGVDSITVLRQLGAIKAFIKVSQHQGKTPSLNLLYALVGALEGEHWLTIAKTQRAELVMALEGLQQLEPLFADEGKQLQLLARK</sequence>
<protein>
    <submittedName>
        <fullName evidence="2">TfoX/Sxy family protein</fullName>
    </submittedName>
</protein>
<name>A0ABS8W3Y1_9GAMM</name>
<dbReference type="Gene3D" id="1.10.150.20">
    <property type="entry name" value="5' to 3' exonuclease, C-terminal subdomain"/>
    <property type="match status" value="1"/>
</dbReference>
<organism evidence="2 3">
    <name type="scientific">Motilimonas cestriensis</name>
    <dbReference type="NCBI Taxonomy" id="2742685"/>
    <lineage>
        <taxon>Bacteria</taxon>
        <taxon>Pseudomonadati</taxon>
        <taxon>Pseudomonadota</taxon>
        <taxon>Gammaproteobacteria</taxon>
        <taxon>Alteromonadales</taxon>
        <taxon>Alteromonadales genera incertae sedis</taxon>
        <taxon>Motilimonas</taxon>
    </lineage>
</organism>
<keyword evidence="3" id="KW-1185">Reference proteome</keyword>
<dbReference type="Pfam" id="PF04994">
    <property type="entry name" value="TfoX_C"/>
    <property type="match status" value="1"/>
</dbReference>
<proteinExistence type="predicted"/>
<dbReference type="EMBL" id="JAIMJA010000002">
    <property type="protein sequence ID" value="MCE2593662.1"/>
    <property type="molecule type" value="Genomic_DNA"/>
</dbReference>
<evidence type="ECO:0000259" key="1">
    <source>
        <dbReference type="Pfam" id="PF04994"/>
    </source>
</evidence>
<dbReference type="InterPro" id="IPR047525">
    <property type="entry name" value="TfoX-like"/>
</dbReference>
<dbReference type="InterPro" id="IPR007077">
    <property type="entry name" value="TfoX_C"/>
</dbReference>
<accession>A0ABS8W3Y1</accession>
<evidence type="ECO:0000313" key="3">
    <source>
        <dbReference type="Proteomes" id="UP001201273"/>
    </source>
</evidence>
<dbReference type="Proteomes" id="UP001201273">
    <property type="component" value="Unassembled WGS sequence"/>
</dbReference>
<evidence type="ECO:0000313" key="2">
    <source>
        <dbReference type="EMBL" id="MCE2593662.1"/>
    </source>
</evidence>
<gene>
    <name evidence="2" type="ORF">K6Y31_02395</name>
</gene>
<feature type="domain" description="TfoX C-terminal" evidence="1">
    <location>
        <begin position="2"/>
        <end position="78"/>
    </location>
</feature>
<dbReference type="PANTHER" id="PTHR36121:SF1">
    <property type="entry name" value="PROTEIN SXY"/>
    <property type="match status" value="1"/>
</dbReference>
<reference evidence="2 3" key="1">
    <citation type="journal article" date="2022" name="Environ. Microbiol. Rep.">
        <title>Eco-phylogenetic analyses reveal divergent evolution of vitamin B12 metabolism in the marine bacterial family 'Psychromonadaceae'.</title>
        <authorList>
            <person name="Jin X."/>
            <person name="Yang Y."/>
            <person name="Cao H."/>
            <person name="Gao B."/>
            <person name="Zhao Z."/>
        </authorList>
    </citation>
    <scope>NUCLEOTIDE SEQUENCE [LARGE SCALE GENOMIC DNA]</scope>
    <source>
        <strain evidence="2 3">MKS20</strain>
    </source>
</reference>
<dbReference type="PANTHER" id="PTHR36121">
    <property type="entry name" value="PROTEIN SXY"/>
    <property type="match status" value="1"/>
</dbReference>